<comment type="caution">
    <text evidence="1">The sequence shown here is derived from an EMBL/GenBank/DDBJ whole genome shotgun (WGS) entry which is preliminary data.</text>
</comment>
<organism evidence="1 2">
    <name type="scientific">Phialemonium thermophilum</name>
    <dbReference type="NCBI Taxonomy" id="223376"/>
    <lineage>
        <taxon>Eukaryota</taxon>
        <taxon>Fungi</taxon>
        <taxon>Dikarya</taxon>
        <taxon>Ascomycota</taxon>
        <taxon>Pezizomycotina</taxon>
        <taxon>Sordariomycetes</taxon>
        <taxon>Sordariomycetidae</taxon>
        <taxon>Cephalothecales</taxon>
        <taxon>Cephalothecaceae</taxon>
        <taxon>Phialemonium</taxon>
    </lineage>
</organism>
<evidence type="ECO:0000313" key="1">
    <source>
        <dbReference type="EMBL" id="KAL1882674.1"/>
    </source>
</evidence>
<protein>
    <submittedName>
        <fullName evidence="1">Uncharacterized protein</fullName>
    </submittedName>
</protein>
<gene>
    <name evidence="1" type="ORF">VTK73DRAFT_1586</name>
</gene>
<name>A0ABR3Y3S6_9PEZI</name>
<sequence>MEEQGVLCVCSRDVRLTIHKDKWTDQRGDNSPPNLTTHLAGNSFLLSRTSTLTPRSLDPPLKESTHSCHPLHRFVDV</sequence>
<accession>A0ABR3Y3S6</accession>
<reference evidence="1 2" key="1">
    <citation type="journal article" date="2024" name="Commun. Biol.">
        <title>Comparative genomic analysis of thermophilic fungi reveals convergent evolutionary adaptations and gene losses.</title>
        <authorList>
            <person name="Steindorff A.S."/>
            <person name="Aguilar-Pontes M.V."/>
            <person name="Robinson A.J."/>
            <person name="Andreopoulos B."/>
            <person name="LaButti K."/>
            <person name="Kuo A."/>
            <person name="Mondo S."/>
            <person name="Riley R."/>
            <person name="Otillar R."/>
            <person name="Haridas S."/>
            <person name="Lipzen A."/>
            <person name="Grimwood J."/>
            <person name="Schmutz J."/>
            <person name="Clum A."/>
            <person name="Reid I.D."/>
            <person name="Moisan M.C."/>
            <person name="Butler G."/>
            <person name="Nguyen T.T.M."/>
            <person name="Dewar K."/>
            <person name="Conant G."/>
            <person name="Drula E."/>
            <person name="Henrissat B."/>
            <person name="Hansel C."/>
            <person name="Singer S."/>
            <person name="Hutchinson M.I."/>
            <person name="de Vries R.P."/>
            <person name="Natvig D.O."/>
            <person name="Powell A.J."/>
            <person name="Tsang A."/>
            <person name="Grigoriev I.V."/>
        </authorList>
    </citation>
    <scope>NUCLEOTIDE SEQUENCE [LARGE SCALE GENOMIC DNA]</scope>
    <source>
        <strain evidence="1 2">ATCC 24622</strain>
    </source>
</reference>
<dbReference type="Proteomes" id="UP001586593">
    <property type="component" value="Unassembled WGS sequence"/>
</dbReference>
<dbReference type="EMBL" id="JAZHXJ010000014">
    <property type="protein sequence ID" value="KAL1882674.1"/>
    <property type="molecule type" value="Genomic_DNA"/>
</dbReference>
<keyword evidence="2" id="KW-1185">Reference proteome</keyword>
<proteinExistence type="predicted"/>
<evidence type="ECO:0000313" key="2">
    <source>
        <dbReference type="Proteomes" id="UP001586593"/>
    </source>
</evidence>